<gene>
    <name evidence="2" type="ORF">ACFPRA_11800</name>
</gene>
<comment type="caution">
    <text evidence="2">The sequence shown here is derived from an EMBL/GenBank/DDBJ whole genome shotgun (WGS) entry which is preliminary data.</text>
</comment>
<keyword evidence="3" id="KW-1185">Reference proteome</keyword>
<accession>A0ABW0TKT7</accession>
<dbReference type="RefSeq" id="WP_381434465.1">
    <property type="nucleotide sequence ID" value="NZ_JBHSNO010000005.1"/>
</dbReference>
<reference evidence="3" key="1">
    <citation type="journal article" date="2019" name="Int. J. Syst. Evol. Microbiol.">
        <title>The Global Catalogue of Microorganisms (GCM) 10K type strain sequencing project: providing services to taxonomists for standard genome sequencing and annotation.</title>
        <authorList>
            <consortium name="The Broad Institute Genomics Platform"/>
            <consortium name="The Broad Institute Genome Sequencing Center for Infectious Disease"/>
            <person name="Wu L."/>
            <person name="Ma J."/>
        </authorList>
    </citation>
    <scope>NUCLEOTIDE SEQUENCE [LARGE SCALE GENOMIC DNA]</scope>
    <source>
        <strain evidence="3">CGMCC 4.1434</strain>
    </source>
</reference>
<feature type="domain" description="Lantibiotic biosynthesis protein dehydration" evidence="1">
    <location>
        <begin position="202"/>
        <end position="574"/>
    </location>
</feature>
<sequence>MEIIKSDIWKVFNRSAYLKEINKIISDDNRFTEVQNWMKKTGTNEEVLKFKLTYDGYTKGEFNSLLALKNRGDIPDVISMPWMQKFKEIFSEQRNFDIKDKTAFQCVIEPIISYASIQCDTYFSSISVERKNVIDIRALKNSILKNIEEKIVSFTIKPVVLEMNIANLRNELEGDNPEEKFISFIHNSLSSTQQVLHFLSEYPVLARRLVELTDKSLNHHFKVINRFINDISEIQETLIPITSSLVDIQVDAGDTHNGGQTVTILTFDNLHKLVYKPRSLSVDSQFQELLKWCNRMGFKLKFSTLKMIDKDHYGWQECISYTECDTKEDVENFYYRLGGYISILYSLNAIDFHFENLIAQGQHPYLIDLESIFHPLQPMSEQSTAQHQAMKLLMTSVLGTGLLPIHHKTAKDSPLEVSGIGGEEGQVISNIEYLKNDNTSNMKIERTQTHIESRANRPKYKGEAVNPVGYVSSVLEGFESMYSILMDNKEDVLGKDGILAPFLNTTTRFIVRNTELYARFIQMGKHTDYLQNGLDQQRLIDLMWNYGRISNNHLKIIPSEINDLLQGDIPYFYTKPNSTIIWDSNNQEIHGFLEKSGQELVFHKINSLSQEDMIRQSNWIHQSILTLDKEESHHQKNLQTISLDKEENPNQLAEEIGKYLSSQAVWGESKEDVTWIGVGMNMESSMSLSPLPVGLYDGLMGLSIFYAYLEDQTTRNEYKELSQAALKSVIQYIDHPENKLTISAYYGSASILYGLTSLYELWNDDELLKYCNVLLENIEELIEHDQIYDIIGGSAGVIMVLLKYYELTGSEKVLNIARKLGDHLIKNAISVGKGVGWRSVTSSVPLGGFSHGAAGIALSLYHLYQVTQEVIYLNVCKQALVYQDSLFKSDERLWEDLREGKKSHSQFGWCHGSSGVILAYTQMWKILSSEQKSMVHNAFESTLSNFTSDNHSLCHGDLGTYWALSKCTEKISSFSDEIQNIKSSILNGMNNKPIRSGFPGGIESPNLMMGLSGTGLALLAMEQYIPNVLLLE</sequence>
<dbReference type="CDD" id="cd04792">
    <property type="entry name" value="LanM-like"/>
    <property type="match status" value="1"/>
</dbReference>
<evidence type="ECO:0000259" key="1">
    <source>
        <dbReference type="Pfam" id="PF13575"/>
    </source>
</evidence>
<dbReference type="Pfam" id="PF13575">
    <property type="entry name" value="DUF4135"/>
    <property type="match status" value="1"/>
</dbReference>
<dbReference type="InterPro" id="IPR025410">
    <property type="entry name" value="Lant_dehyd"/>
</dbReference>
<name>A0ABW0TKT7_9BACL</name>
<proteinExistence type="predicted"/>
<evidence type="ECO:0000313" key="2">
    <source>
        <dbReference type="EMBL" id="MFC5589578.1"/>
    </source>
</evidence>
<dbReference type="InterPro" id="IPR007822">
    <property type="entry name" value="LANC-like"/>
</dbReference>
<dbReference type="PIRSF" id="PIRSF037228">
    <property type="entry name" value="Lant_mod_RumM"/>
    <property type="match status" value="1"/>
</dbReference>
<dbReference type="Gene3D" id="1.50.10.10">
    <property type="match status" value="1"/>
</dbReference>
<dbReference type="PRINTS" id="PR01950">
    <property type="entry name" value="LANCSUPER"/>
</dbReference>
<protein>
    <submittedName>
        <fullName evidence="2">Type 2 lanthipeptide synthetase LanM family protein</fullName>
    </submittedName>
</protein>
<organism evidence="2 3">
    <name type="scientific">Sporosarcina soli</name>
    <dbReference type="NCBI Taxonomy" id="334736"/>
    <lineage>
        <taxon>Bacteria</taxon>
        <taxon>Bacillati</taxon>
        <taxon>Bacillota</taxon>
        <taxon>Bacilli</taxon>
        <taxon>Bacillales</taxon>
        <taxon>Caryophanaceae</taxon>
        <taxon>Sporosarcina</taxon>
    </lineage>
</organism>
<dbReference type="NCBIfam" id="TIGR03897">
    <property type="entry name" value="lanti_2_LanM"/>
    <property type="match status" value="1"/>
</dbReference>
<dbReference type="InterPro" id="IPR017146">
    <property type="entry name" value="Lanti_2_LanM"/>
</dbReference>
<dbReference type="Pfam" id="PF05147">
    <property type="entry name" value="LANC_like"/>
    <property type="match status" value="1"/>
</dbReference>
<evidence type="ECO:0000313" key="3">
    <source>
        <dbReference type="Proteomes" id="UP001596109"/>
    </source>
</evidence>
<dbReference type="SMART" id="SM01260">
    <property type="entry name" value="LANC_like"/>
    <property type="match status" value="1"/>
</dbReference>
<dbReference type="EMBL" id="JBHSNO010000005">
    <property type="protein sequence ID" value="MFC5589578.1"/>
    <property type="molecule type" value="Genomic_DNA"/>
</dbReference>
<dbReference type="SUPFAM" id="SSF158745">
    <property type="entry name" value="LanC-like"/>
    <property type="match status" value="1"/>
</dbReference>
<dbReference type="Proteomes" id="UP001596109">
    <property type="component" value="Unassembled WGS sequence"/>
</dbReference>
<dbReference type="InterPro" id="IPR012341">
    <property type="entry name" value="6hp_glycosidase-like_sf"/>
</dbReference>